<dbReference type="GO" id="GO:0016491">
    <property type="term" value="F:oxidoreductase activity"/>
    <property type="evidence" value="ECO:0007669"/>
    <property type="project" value="UniProtKB-KW"/>
</dbReference>
<dbReference type="InterPro" id="IPR036291">
    <property type="entry name" value="NAD(P)-bd_dom_sf"/>
</dbReference>
<keyword evidence="1" id="KW-0560">Oxidoreductase</keyword>
<protein>
    <submittedName>
        <fullName evidence="2">Putative dehydrogenase with different specificities related to short-chain alcohol dehydrogenase</fullName>
    </submittedName>
</protein>
<dbReference type="AlphaFoldDB" id="A0A023G8T1"/>
<dbReference type="PRINTS" id="PR00081">
    <property type="entry name" value="GDHRDH"/>
</dbReference>
<dbReference type="Gene3D" id="3.40.50.720">
    <property type="entry name" value="NAD(P)-binding Rossmann-like Domain"/>
    <property type="match status" value="1"/>
</dbReference>
<reference evidence="2" key="1">
    <citation type="submission" date="2014-03" db="EMBL/GenBank/DDBJ databases">
        <title>The sialotranscriptome of Amblyomma triste, Amblyomma parvum and Amblyomma cajennense ticks, uncovered by 454-based RNA-seq.</title>
        <authorList>
            <person name="Garcia G.R."/>
            <person name="Gardinassi L.G."/>
            <person name="Ribeiro J.M."/>
            <person name="Anatriello E."/>
            <person name="Ferreira B.R."/>
            <person name="Moreira H.N."/>
            <person name="Mafra C."/>
            <person name="Olegario M.M."/>
            <person name="Szabo P.J."/>
            <person name="Miranda-Santos I.K."/>
            <person name="Maruyama S.R."/>
        </authorList>
    </citation>
    <scope>NUCLEOTIDE SEQUENCE</scope>
    <source>
        <strain evidence="2">Mato Grasso do Sul</strain>
        <tissue evidence="2">Salivary glands</tissue>
    </source>
</reference>
<dbReference type="PRINTS" id="PR00080">
    <property type="entry name" value="SDRFAMILY"/>
</dbReference>
<organism evidence="2">
    <name type="scientific">Amblyomma triste</name>
    <name type="common">Neotropical tick</name>
    <dbReference type="NCBI Taxonomy" id="251400"/>
    <lineage>
        <taxon>Eukaryota</taxon>
        <taxon>Metazoa</taxon>
        <taxon>Ecdysozoa</taxon>
        <taxon>Arthropoda</taxon>
        <taxon>Chelicerata</taxon>
        <taxon>Arachnida</taxon>
        <taxon>Acari</taxon>
        <taxon>Parasitiformes</taxon>
        <taxon>Ixodida</taxon>
        <taxon>Ixodoidea</taxon>
        <taxon>Ixodidae</taxon>
        <taxon>Amblyomminae</taxon>
        <taxon>Amblyomma</taxon>
    </lineage>
</organism>
<name>A0A023G8T1_AMBTT</name>
<evidence type="ECO:0000313" key="2">
    <source>
        <dbReference type="EMBL" id="JAC30164.1"/>
    </source>
</evidence>
<dbReference type="PANTHER" id="PTHR43157:SF66">
    <property type="entry name" value="WW DOMAIN-CONTAINING OXIDOREDUCTASE-LIKE PROTEIN"/>
    <property type="match status" value="1"/>
</dbReference>
<feature type="non-terminal residue" evidence="2">
    <location>
        <position position="368"/>
    </location>
</feature>
<dbReference type="Pfam" id="PF13561">
    <property type="entry name" value="adh_short_C2"/>
    <property type="match status" value="1"/>
</dbReference>
<evidence type="ECO:0000256" key="1">
    <source>
        <dbReference type="ARBA" id="ARBA00023002"/>
    </source>
</evidence>
<proteinExistence type="evidence at transcript level"/>
<dbReference type="EMBL" id="GBBM01005254">
    <property type="protein sequence ID" value="JAC30164.1"/>
    <property type="molecule type" value="mRNA"/>
</dbReference>
<dbReference type="PANTHER" id="PTHR43157">
    <property type="entry name" value="PHOSPHATIDYLINOSITOL-GLYCAN BIOSYNTHESIS CLASS F PROTEIN-RELATED"/>
    <property type="match status" value="1"/>
</dbReference>
<accession>A0A023G8T1</accession>
<dbReference type="InterPro" id="IPR002347">
    <property type="entry name" value="SDR_fam"/>
</dbReference>
<sequence>MGATVEAKIADGPLARRSPSTIDEERHSEFQKVFGLIWRTVREAIFLLEVGTLCVLALFVRKGVCRSKAGMQGKTVIITGANAGIGKATAMDLARRKARVILACRNMERAKQAAQEIAERTGQEVVVKQLDLASFKSVNDFCDDILKTESRLDVLINNAGIVTDSKAIKLTEDGYELGYQSNYLSHYLLTMRLLGLLRKSAPSRVINVSSAMHHLGTLSHQEELARGLTPVRHPTASYACSKLAQVAFTRTLAHKLRHTGVTVNAVHPGDVKTNIATNSPGGLFFGFLLAIAGKTTEEGAQTSIFLAVEPKLSKESGHYFSDCRRAWISRQAADKKRCERFFWESARLVHLDQTQANALLGGRIKKKK</sequence>
<dbReference type="SUPFAM" id="SSF51735">
    <property type="entry name" value="NAD(P)-binding Rossmann-fold domains"/>
    <property type="match status" value="1"/>
</dbReference>